<proteinExistence type="predicted"/>
<name>A0ABR1VSD6_9PEZI</name>
<evidence type="ECO:0008006" key="4">
    <source>
        <dbReference type="Google" id="ProtNLM"/>
    </source>
</evidence>
<feature type="signal peptide" evidence="1">
    <location>
        <begin position="1"/>
        <end position="17"/>
    </location>
</feature>
<protein>
    <recommendedName>
        <fullName evidence="4">Cyanovirin-N domain-containing protein</fullName>
    </recommendedName>
</protein>
<evidence type="ECO:0000313" key="3">
    <source>
        <dbReference type="Proteomes" id="UP001480595"/>
    </source>
</evidence>
<dbReference type="Proteomes" id="UP001480595">
    <property type="component" value="Unassembled WGS sequence"/>
</dbReference>
<gene>
    <name evidence="2" type="ORF">PG994_005073</name>
</gene>
<sequence length="156" mass="17353">MQLLAVIMPGLIALVAAQSTAAVCPIDAEGWEDTAIQSTIRAGIKELHGKCMCKSDFLPNETLCWRVYWPNFSAIYLCNANTAYAIAIPCNTVADYAQISLDSCQSMTDFDYVETTAGTVYDSDSWHVWVIGDTCQPFEAQLPMMERRNRPNNLNE</sequence>
<feature type="chain" id="PRO_5047052828" description="Cyanovirin-N domain-containing protein" evidence="1">
    <location>
        <begin position="18"/>
        <end position="156"/>
    </location>
</feature>
<keyword evidence="1" id="KW-0732">Signal</keyword>
<dbReference type="GeneID" id="92089545"/>
<reference evidence="2 3" key="1">
    <citation type="submission" date="2023-01" db="EMBL/GenBank/DDBJ databases">
        <title>Analysis of 21 Apiospora genomes using comparative genomics revels a genus with tremendous synthesis potential of carbohydrate active enzymes and secondary metabolites.</title>
        <authorList>
            <person name="Sorensen T."/>
        </authorList>
    </citation>
    <scope>NUCLEOTIDE SEQUENCE [LARGE SCALE GENOMIC DNA]</scope>
    <source>
        <strain evidence="2 3">CBS 135458</strain>
    </source>
</reference>
<evidence type="ECO:0000313" key="2">
    <source>
        <dbReference type="EMBL" id="KAK8074174.1"/>
    </source>
</evidence>
<accession>A0ABR1VSD6</accession>
<organism evidence="2 3">
    <name type="scientific">Apiospora phragmitis</name>
    <dbReference type="NCBI Taxonomy" id="2905665"/>
    <lineage>
        <taxon>Eukaryota</taxon>
        <taxon>Fungi</taxon>
        <taxon>Dikarya</taxon>
        <taxon>Ascomycota</taxon>
        <taxon>Pezizomycotina</taxon>
        <taxon>Sordariomycetes</taxon>
        <taxon>Xylariomycetidae</taxon>
        <taxon>Amphisphaeriales</taxon>
        <taxon>Apiosporaceae</taxon>
        <taxon>Apiospora</taxon>
    </lineage>
</organism>
<dbReference type="RefSeq" id="XP_066718649.1">
    <property type="nucleotide sequence ID" value="XM_066856482.1"/>
</dbReference>
<evidence type="ECO:0000256" key="1">
    <source>
        <dbReference type="SAM" id="SignalP"/>
    </source>
</evidence>
<comment type="caution">
    <text evidence="2">The sequence shown here is derived from an EMBL/GenBank/DDBJ whole genome shotgun (WGS) entry which is preliminary data.</text>
</comment>
<dbReference type="EMBL" id="JAQQWL010000005">
    <property type="protein sequence ID" value="KAK8074174.1"/>
    <property type="molecule type" value="Genomic_DNA"/>
</dbReference>
<keyword evidence="3" id="KW-1185">Reference proteome</keyword>